<sequence length="107" mass="11945">MTSSNGGFTNVVANGGGSPVRLRRWRHLFGRWSSTATPPASLGWRHLGDLAKERGISWITEGLFPDDMPLWKFAALVPTDLDRVTEDPVVKQRLLDAVSFVRNLLEK</sequence>
<proteinExistence type="predicted"/>
<name>A0A7R8ZSY3_9CRUS</name>
<evidence type="ECO:0000313" key="1">
    <source>
        <dbReference type="EMBL" id="CAD7233229.1"/>
    </source>
</evidence>
<reference evidence="1" key="1">
    <citation type="submission" date="2020-11" db="EMBL/GenBank/DDBJ databases">
        <authorList>
            <person name="Tran Van P."/>
        </authorList>
    </citation>
    <scope>NUCLEOTIDE SEQUENCE</scope>
</reference>
<organism evidence="1">
    <name type="scientific">Cyprideis torosa</name>
    <dbReference type="NCBI Taxonomy" id="163714"/>
    <lineage>
        <taxon>Eukaryota</taxon>
        <taxon>Metazoa</taxon>
        <taxon>Ecdysozoa</taxon>
        <taxon>Arthropoda</taxon>
        <taxon>Crustacea</taxon>
        <taxon>Oligostraca</taxon>
        <taxon>Ostracoda</taxon>
        <taxon>Podocopa</taxon>
        <taxon>Podocopida</taxon>
        <taxon>Cytherocopina</taxon>
        <taxon>Cytheroidea</taxon>
        <taxon>Cytherideidae</taxon>
        <taxon>Cyprideis</taxon>
    </lineage>
</organism>
<feature type="non-terminal residue" evidence="1">
    <location>
        <position position="1"/>
    </location>
</feature>
<accession>A0A7R8ZSY3</accession>
<dbReference type="AlphaFoldDB" id="A0A7R8ZSY3"/>
<protein>
    <submittedName>
        <fullName evidence="1">Uncharacterized protein</fullName>
    </submittedName>
</protein>
<dbReference type="EMBL" id="OB665867">
    <property type="protein sequence ID" value="CAD7233229.1"/>
    <property type="molecule type" value="Genomic_DNA"/>
</dbReference>
<gene>
    <name evidence="1" type="ORF">CTOB1V02_LOCUS11052</name>
</gene>